<dbReference type="InterPro" id="IPR013120">
    <property type="entry name" value="FAR_NAD-bd"/>
</dbReference>
<dbReference type="EMBL" id="CP002505">
    <property type="protein sequence ID" value="ADW75635.1"/>
    <property type="molecule type" value="Genomic_DNA"/>
</dbReference>
<dbReference type="SUPFAM" id="SSF51735">
    <property type="entry name" value="NAD(P)-binding Rossmann-fold domains"/>
    <property type="match status" value="1"/>
</dbReference>
<reference evidence="3 5" key="3">
    <citation type="submission" date="2024-09" db="EMBL/GenBank/DDBJ databases">
        <title>Genomes of Rahnella.</title>
        <authorList>
            <person name="Mnguni F.C."/>
            <person name="Shin G.Y."/>
            <person name="Coutinho T."/>
        </authorList>
    </citation>
    <scope>NUCLEOTIDE SEQUENCE [LARGE SCALE GENOMIC DNA]</scope>
    <source>
        <strain evidence="3 5">20WA0057</strain>
    </source>
</reference>
<gene>
    <name evidence="2" type="ordered locus">Rahaq_4047</name>
    <name evidence="3" type="ORF">ACFPK4_10380</name>
</gene>
<dbReference type="Pfam" id="PF07993">
    <property type="entry name" value="NAD_binding_4"/>
    <property type="match status" value="1"/>
</dbReference>
<protein>
    <submittedName>
        <fullName evidence="2">Male sterility domain protein</fullName>
    </submittedName>
    <submittedName>
        <fullName evidence="3">SDR family oxidoreductase</fullName>
    </submittedName>
</protein>
<proteinExistence type="predicted"/>
<evidence type="ECO:0000313" key="4">
    <source>
        <dbReference type="Proteomes" id="UP000007257"/>
    </source>
</evidence>
<dbReference type="InterPro" id="IPR036291">
    <property type="entry name" value="NAD(P)-bd_dom_sf"/>
</dbReference>
<keyword evidence="5" id="KW-1185">Reference proteome</keyword>
<evidence type="ECO:0000313" key="3">
    <source>
        <dbReference type="EMBL" id="MFD3223942.1"/>
    </source>
</evidence>
<accession>A0A0H3FHD9</accession>
<evidence type="ECO:0000259" key="1">
    <source>
        <dbReference type="Pfam" id="PF07993"/>
    </source>
</evidence>
<organism evidence="2 4">
    <name type="scientific">Rahnella sp. (strain Y9602)</name>
    <dbReference type="NCBI Taxonomy" id="2703885"/>
    <lineage>
        <taxon>Bacteria</taxon>
        <taxon>Pseudomonadati</taxon>
        <taxon>Pseudomonadota</taxon>
        <taxon>Gammaproteobacteria</taxon>
        <taxon>Enterobacterales</taxon>
        <taxon>Yersiniaceae</taxon>
        <taxon>Rahnella</taxon>
    </lineage>
</organism>
<name>A0A0H3FHD9_RAHSY</name>
<reference evidence="2 4" key="2">
    <citation type="journal article" date="2012" name="J. Bacteriol.">
        <title>Complete Genome Sequence of Rahnella sp. Strain Y9602, a Gammaproteobacterium Isolate from Metal- and Radionuclide-Contaminated Soil.</title>
        <authorList>
            <person name="Martinez R.J."/>
            <person name="Bruce D."/>
            <person name="Detter C."/>
            <person name="Goodwin L.A."/>
            <person name="Han J."/>
            <person name="Han C.S."/>
            <person name="Held B."/>
            <person name="Land M.L."/>
            <person name="Mikhailova N."/>
            <person name="Nolan M."/>
            <person name="Pennacchio L."/>
            <person name="Pitluck S."/>
            <person name="Tapia R."/>
            <person name="Woyke T."/>
            <person name="Sobecky P.A."/>
        </authorList>
    </citation>
    <scope>NUCLEOTIDE SEQUENCE [LARGE SCALE GENOMIC DNA]</scope>
    <source>
        <strain evidence="2 4">Y9602</strain>
    </source>
</reference>
<evidence type="ECO:0000313" key="5">
    <source>
        <dbReference type="Proteomes" id="UP001598201"/>
    </source>
</evidence>
<dbReference type="Proteomes" id="UP000007257">
    <property type="component" value="Chromosome"/>
</dbReference>
<dbReference type="AlphaFoldDB" id="A0A0H3FHD9"/>
<dbReference type="Proteomes" id="UP001598201">
    <property type="component" value="Unassembled WGS sequence"/>
</dbReference>
<dbReference type="eggNOG" id="COG0451">
    <property type="taxonomic scope" value="Bacteria"/>
</dbReference>
<evidence type="ECO:0000313" key="2">
    <source>
        <dbReference type="EMBL" id="ADW75635.1"/>
    </source>
</evidence>
<dbReference type="HOGENOM" id="CLU_038237_0_0_6"/>
<dbReference type="KEGG" id="rah:Rahaq_4047"/>
<dbReference type="PANTHER" id="PTHR43000">
    <property type="entry name" value="DTDP-D-GLUCOSE 4,6-DEHYDRATASE-RELATED"/>
    <property type="match status" value="1"/>
</dbReference>
<feature type="domain" description="Thioester reductase (TE)" evidence="1">
    <location>
        <begin position="6"/>
        <end position="238"/>
    </location>
</feature>
<dbReference type="RefSeq" id="WP_013577323.1">
    <property type="nucleotide sequence ID" value="NC_015061.1"/>
</dbReference>
<sequence>MNTILITGATGFVGGAVVEYFLRQQLTTNNALLLLVRADDNATGLARIIDNLKKFELHDTQLSPLTEQSILTGDLADPESFIHDARLDNVTHVINCAAIASFGHNPAMWRVNVEGSLAFAKRMVQVKGLQRFVHVGTAMASMPDKDSVFYEGMPDNEQNEDLVQYTASKRAIENLVRAECPSLPFVVARPSIIVGHTQHGCQPSSSIFWVFMMAIKLKKFTCTLDDQVDVIPVDYCAMVLVKLCLAKDLSHNFYHISSGEEMCTPFHEIDTSVAKANNTSRIISEYEQTSYQEFTGIRKQFKDVLGPCNDKIILRAIKLYGGFAQLNVKFDNSRLLDMGIPKPAAFNSYIDKCVSSTRGQSISELMQVDFK</sequence>
<reference evidence="4" key="1">
    <citation type="submission" date="2011-01" db="EMBL/GenBank/DDBJ databases">
        <title>Complete sequence of chromosome of Rahnella sp. Y9602.</title>
        <authorList>
            <consortium name="US DOE Joint Genome Institute"/>
            <person name="Lucas S."/>
            <person name="Copeland A."/>
            <person name="Lapidus A."/>
            <person name="Cheng J.-F."/>
            <person name="Goodwin L."/>
            <person name="Pitluck S."/>
            <person name="Lu M."/>
            <person name="Detter J.C."/>
            <person name="Han C."/>
            <person name="Tapia R."/>
            <person name="Land M."/>
            <person name="Hauser L."/>
            <person name="Kyrpides N."/>
            <person name="Ivanova N."/>
            <person name="Ovchinnikova G."/>
            <person name="Pagani I."/>
            <person name="Sobecky P.A."/>
            <person name="Martinez R.J."/>
            <person name="Woyke T."/>
        </authorList>
    </citation>
    <scope>NUCLEOTIDE SEQUENCE [LARGE SCALE GENOMIC DNA]</scope>
    <source>
        <strain evidence="4">Y9602</strain>
    </source>
</reference>
<dbReference type="Gene3D" id="3.40.50.720">
    <property type="entry name" value="NAD(P)-binding Rossmann-like Domain"/>
    <property type="match status" value="1"/>
</dbReference>
<dbReference type="EMBL" id="JBHUCJ010000019">
    <property type="protein sequence ID" value="MFD3223942.1"/>
    <property type="molecule type" value="Genomic_DNA"/>
</dbReference>
<dbReference type="OrthoDB" id="6286537at2"/>